<evidence type="ECO:0000313" key="1">
    <source>
        <dbReference type="EMBL" id="CUN28850.1"/>
    </source>
</evidence>
<dbReference type="Proteomes" id="UP000095453">
    <property type="component" value="Unassembled WGS sequence"/>
</dbReference>
<dbReference type="AlphaFoldDB" id="A0A173VPZ8"/>
<sequence length="36" mass="4384">MNNSFSMLHELERLENLSEEYAEDLGLLNKRIRRDF</sequence>
<proteinExistence type="predicted"/>
<organism evidence="1 2">
    <name type="scientific">Roseburia inulinivorans</name>
    <dbReference type="NCBI Taxonomy" id="360807"/>
    <lineage>
        <taxon>Bacteria</taxon>
        <taxon>Bacillati</taxon>
        <taxon>Bacillota</taxon>
        <taxon>Clostridia</taxon>
        <taxon>Lachnospirales</taxon>
        <taxon>Lachnospiraceae</taxon>
        <taxon>Roseburia</taxon>
    </lineage>
</organism>
<evidence type="ECO:0000313" key="2">
    <source>
        <dbReference type="Proteomes" id="UP000095453"/>
    </source>
</evidence>
<dbReference type="EMBL" id="CYXX01000035">
    <property type="protein sequence ID" value="CUN28850.1"/>
    <property type="molecule type" value="Genomic_DNA"/>
</dbReference>
<protein>
    <submittedName>
        <fullName evidence="1">Uncharacterized protein</fullName>
    </submittedName>
</protein>
<reference evidence="1 2" key="1">
    <citation type="submission" date="2015-09" db="EMBL/GenBank/DDBJ databases">
        <authorList>
            <consortium name="Pathogen Informatics"/>
        </authorList>
    </citation>
    <scope>NUCLEOTIDE SEQUENCE [LARGE SCALE GENOMIC DNA]</scope>
    <source>
        <strain evidence="1 2">2789STDY5608887</strain>
    </source>
</reference>
<name>A0A173VPZ8_9FIRM</name>
<gene>
    <name evidence="1" type="ORF">ERS852444_03216</name>
</gene>
<accession>A0A173VPZ8</accession>